<protein>
    <submittedName>
        <fullName evidence="1">Uncharacterized protein</fullName>
    </submittedName>
</protein>
<dbReference type="AlphaFoldDB" id="X1RAR7"/>
<accession>X1RAR7</accession>
<proteinExistence type="predicted"/>
<comment type="caution">
    <text evidence="1">The sequence shown here is derived from an EMBL/GenBank/DDBJ whole genome shotgun (WGS) entry which is preliminary data.</text>
</comment>
<dbReference type="EMBL" id="BARV01033671">
    <property type="protein sequence ID" value="GAI52679.1"/>
    <property type="molecule type" value="Genomic_DNA"/>
</dbReference>
<sequence length="83" mass="9888">MKLIDVYIHTNGMVIAFNAEGKQIPECQGFILEDQVIKNLKKYADENTHFFFSQWQKQQMECGFGWWFKKQREAKNEIKNKNG</sequence>
<gene>
    <name evidence="1" type="ORF">S06H3_52881</name>
</gene>
<reference evidence="1" key="1">
    <citation type="journal article" date="2014" name="Front. Microbiol.">
        <title>High frequency of phylogenetically diverse reductive dehalogenase-homologous genes in deep subseafloor sedimentary metagenomes.</title>
        <authorList>
            <person name="Kawai M."/>
            <person name="Futagami T."/>
            <person name="Toyoda A."/>
            <person name="Takaki Y."/>
            <person name="Nishi S."/>
            <person name="Hori S."/>
            <person name="Arai W."/>
            <person name="Tsubouchi T."/>
            <person name="Morono Y."/>
            <person name="Uchiyama I."/>
            <person name="Ito T."/>
            <person name="Fujiyama A."/>
            <person name="Inagaki F."/>
            <person name="Takami H."/>
        </authorList>
    </citation>
    <scope>NUCLEOTIDE SEQUENCE</scope>
    <source>
        <strain evidence="1">Expedition CK06-06</strain>
    </source>
</reference>
<name>X1RAR7_9ZZZZ</name>
<organism evidence="1">
    <name type="scientific">marine sediment metagenome</name>
    <dbReference type="NCBI Taxonomy" id="412755"/>
    <lineage>
        <taxon>unclassified sequences</taxon>
        <taxon>metagenomes</taxon>
        <taxon>ecological metagenomes</taxon>
    </lineage>
</organism>
<evidence type="ECO:0000313" key="1">
    <source>
        <dbReference type="EMBL" id="GAI52679.1"/>
    </source>
</evidence>